<feature type="transmembrane region" description="Helical" evidence="2">
    <location>
        <begin position="122"/>
        <end position="139"/>
    </location>
</feature>
<gene>
    <name evidence="3" type="ORF">RFI_03140</name>
</gene>
<organism evidence="3 4">
    <name type="scientific">Reticulomyxa filosa</name>
    <dbReference type="NCBI Taxonomy" id="46433"/>
    <lineage>
        <taxon>Eukaryota</taxon>
        <taxon>Sar</taxon>
        <taxon>Rhizaria</taxon>
        <taxon>Retaria</taxon>
        <taxon>Foraminifera</taxon>
        <taxon>Monothalamids</taxon>
        <taxon>Reticulomyxidae</taxon>
        <taxon>Reticulomyxa</taxon>
    </lineage>
</organism>
<feature type="region of interest" description="Disordered" evidence="1">
    <location>
        <begin position="232"/>
        <end position="275"/>
    </location>
</feature>
<protein>
    <submittedName>
        <fullName evidence="3">Uncharacterized protein</fullName>
    </submittedName>
</protein>
<comment type="caution">
    <text evidence="3">The sequence shown here is derived from an EMBL/GenBank/DDBJ whole genome shotgun (WGS) entry which is preliminary data.</text>
</comment>
<feature type="transmembrane region" description="Helical" evidence="2">
    <location>
        <begin position="67"/>
        <end position="88"/>
    </location>
</feature>
<feature type="compositionally biased region" description="Basic residues" evidence="1">
    <location>
        <begin position="265"/>
        <end position="275"/>
    </location>
</feature>
<proteinExistence type="predicted"/>
<feature type="compositionally biased region" description="Basic and acidic residues" evidence="1">
    <location>
        <begin position="245"/>
        <end position="264"/>
    </location>
</feature>
<dbReference type="Proteomes" id="UP000023152">
    <property type="component" value="Unassembled WGS sequence"/>
</dbReference>
<keyword evidence="2" id="KW-0472">Membrane</keyword>
<evidence type="ECO:0000256" key="2">
    <source>
        <dbReference type="SAM" id="Phobius"/>
    </source>
</evidence>
<keyword evidence="2" id="KW-0812">Transmembrane</keyword>
<reference evidence="3 4" key="1">
    <citation type="journal article" date="2013" name="Curr. Biol.">
        <title>The Genome of the Foraminiferan Reticulomyxa filosa.</title>
        <authorList>
            <person name="Glockner G."/>
            <person name="Hulsmann N."/>
            <person name="Schleicher M."/>
            <person name="Noegel A.A."/>
            <person name="Eichinger L."/>
            <person name="Gallinger C."/>
            <person name="Pawlowski J."/>
            <person name="Sierra R."/>
            <person name="Euteneuer U."/>
            <person name="Pillet L."/>
            <person name="Moustafa A."/>
            <person name="Platzer M."/>
            <person name="Groth M."/>
            <person name="Szafranski K."/>
            <person name="Schliwa M."/>
        </authorList>
    </citation>
    <scope>NUCLEOTIDE SEQUENCE [LARGE SCALE GENOMIC DNA]</scope>
</reference>
<evidence type="ECO:0000313" key="3">
    <source>
        <dbReference type="EMBL" id="ETO33957.1"/>
    </source>
</evidence>
<evidence type="ECO:0000256" key="1">
    <source>
        <dbReference type="SAM" id="MobiDB-lite"/>
    </source>
</evidence>
<dbReference type="EMBL" id="ASPP01003001">
    <property type="protein sequence ID" value="ETO33957.1"/>
    <property type="molecule type" value="Genomic_DNA"/>
</dbReference>
<accession>X6P8I9</accession>
<evidence type="ECO:0000313" key="4">
    <source>
        <dbReference type="Proteomes" id="UP000023152"/>
    </source>
</evidence>
<dbReference type="AlphaFoldDB" id="X6P8I9"/>
<sequence>MALKPPTQICTLWTQNGSLASNIDSALNMNIDIYIAHVLRWQMPCYKLSKMTSGYPSTKCRRYHVMLPSYLCFLFVVVAIINIIPLFVTCNILQFNEKKEEHGVETTPVSARRNIEKKKKGLYTFMFIYLYIAFLYNLIKKSYMFIYLFICSPHYLKKNKKCEVFAIGKKMGFDCGPIVAVIETVFDLLNRHQKHKNVYVFFSVEKKDGKNSNNIGKKNVRIKKIKWIIKKKKRVERKKKKIKNKKENKEKKKGLEKNKKNDILRKKKKKKESSK</sequence>
<feature type="compositionally biased region" description="Basic residues" evidence="1">
    <location>
        <begin position="232"/>
        <end position="244"/>
    </location>
</feature>
<keyword evidence="2" id="KW-1133">Transmembrane helix</keyword>
<keyword evidence="4" id="KW-1185">Reference proteome</keyword>
<name>X6P8I9_RETFI</name>